<dbReference type="PANTHER" id="PTHR24148">
    <property type="entry name" value="ANKYRIN REPEAT DOMAIN-CONTAINING PROTEIN 39 HOMOLOG-RELATED"/>
    <property type="match status" value="1"/>
</dbReference>
<dbReference type="Proteomes" id="UP001430848">
    <property type="component" value="Unassembled WGS sequence"/>
</dbReference>
<dbReference type="Pfam" id="PF06985">
    <property type="entry name" value="HET"/>
    <property type="match status" value="1"/>
</dbReference>
<keyword evidence="4" id="KW-1185">Reference proteome</keyword>
<dbReference type="InterPro" id="IPR052895">
    <property type="entry name" value="HetReg/Transcr_Mod"/>
</dbReference>
<feature type="compositionally biased region" description="Polar residues" evidence="1">
    <location>
        <begin position="210"/>
        <end position="227"/>
    </location>
</feature>
<feature type="region of interest" description="Disordered" evidence="1">
    <location>
        <begin position="205"/>
        <end position="227"/>
    </location>
</feature>
<evidence type="ECO:0000313" key="3">
    <source>
        <dbReference type="EMBL" id="KAK7724423.1"/>
    </source>
</evidence>
<evidence type="ECO:0000259" key="2">
    <source>
        <dbReference type="Pfam" id="PF06985"/>
    </source>
</evidence>
<dbReference type="EMBL" id="JAKNSF020000057">
    <property type="protein sequence ID" value="KAK7724423.1"/>
    <property type="molecule type" value="Genomic_DNA"/>
</dbReference>
<comment type="caution">
    <text evidence="3">The sequence shown here is derived from an EMBL/GenBank/DDBJ whole genome shotgun (WGS) entry which is preliminary data.</text>
</comment>
<protein>
    <recommendedName>
        <fullName evidence="2">Heterokaryon incompatibility domain-containing protein</fullName>
    </recommendedName>
</protein>
<feature type="domain" description="Heterokaryon incompatibility" evidence="2">
    <location>
        <begin position="95"/>
        <end position="273"/>
    </location>
</feature>
<sequence length="566" mass="63752">MSSNPGLVYEPLLNSTSIRVLLINPGTSDDEIHCNFLPCDLNADHAKFPECPRPVESMSRGTNEATGRSFFMYLDAIIDDAPGAPGKQMHPFQRYNALSYVWGDASDLQTIKLEGEDFLVTGNLMAALKTLRRPKEAVKFWIDAVCINQADLDEKKMQIALMGRIYQQAESVWGQVLPSFDKAESLRELIVAIGTAGRALEKDLRARGTNEGQASTEVSGQVERTTSGGSTPLIFTKYALEDYELPSETSPLWHSWREFFASPYFRRIWIQQEFVLAKELNLFLGDTLVDHQVLFTCMELMRRYSREYRAAYLHPEGVSMSSQVFVVSAESAPSIETPMALDVDAAYGIASGYLAADRMLNERKTAEGSKQDRPLIDLLADYRDFCATEPRDMVFGLLGLAKDAERFYDLTLGMAENCSSKPLIRNTEKTYQNWSPLVGAPSVTGTAHQYSPIRTKDFSAGGERIADVIKVIQDANDPQQPVLRVRGAIIDTIQHCSLAARKEEIMPWEMRGDFKPQDEMLPMKDFVNDVLVPLGRQRRFYLWSLVQQSRTVTKDINLLETLIYEE</sequence>
<name>A0ABR1P1T6_DIAER</name>
<dbReference type="PANTHER" id="PTHR24148:SF64">
    <property type="entry name" value="HETEROKARYON INCOMPATIBILITY DOMAIN-CONTAINING PROTEIN"/>
    <property type="match status" value="1"/>
</dbReference>
<evidence type="ECO:0000256" key="1">
    <source>
        <dbReference type="SAM" id="MobiDB-lite"/>
    </source>
</evidence>
<evidence type="ECO:0000313" key="4">
    <source>
        <dbReference type="Proteomes" id="UP001430848"/>
    </source>
</evidence>
<organism evidence="3 4">
    <name type="scientific">Diaporthe eres</name>
    <name type="common">Phomopsis oblonga</name>
    <dbReference type="NCBI Taxonomy" id="83184"/>
    <lineage>
        <taxon>Eukaryota</taxon>
        <taxon>Fungi</taxon>
        <taxon>Dikarya</taxon>
        <taxon>Ascomycota</taxon>
        <taxon>Pezizomycotina</taxon>
        <taxon>Sordariomycetes</taxon>
        <taxon>Sordariomycetidae</taxon>
        <taxon>Diaporthales</taxon>
        <taxon>Diaporthaceae</taxon>
        <taxon>Diaporthe</taxon>
        <taxon>Diaporthe eres species complex</taxon>
    </lineage>
</organism>
<gene>
    <name evidence="3" type="ORF">SLS63_008680</name>
</gene>
<accession>A0ABR1P1T6</accession>
<dbReference type="InterPro" id="IPR010730">
    <property type="entry name" value="HET"/>
</dbReference>
<proteinExistence type="predicted"/>
<reference evidence="3 4" key="1">
    <citation type="submission" date="2024-02" db="EMBL/GenBank/DDBJ databases">
        <title>De novo assembly and annotation of 12 fungi associated with fruit tree decline syndrome in Ontario, Canada.</title>
        <authorList>
            <person name="Sulman M."/>
            <person name="Ellouze W."/>
            <person name="Ilyukhin E."/>
        </authorList>
    </citation>
    <scope>NUCLEOTIDE SEQUENCE [LARGE SCALE GENOMIC DNA]</scope>
    <source>
        <strain evidence="3 4">M169</strain>
    </source>
</reference>